<evidence type="ECO:0000256" key="4">
    <source>
        <dbReference type="PROSITE-ProRule" id="PRU00401"/>
    </source>
</evidence>
<feature type="repeat" description="RPEL" evidence="4">
    <location>
        <begin position="27"/>
        <end position="52"/>
    </location>
</feature>
<evidence type="ECO:0000256" key="2">
    <source>
        <dbReference type="ARBA" id="ARBA00022737"/>
    </source>
</evidence>
<dbReference type="InterPro" id="IPR004018">
    <property type="entry name" value="RPEL_repeat"/>
</dbReference>
<dbReference type="PANTHER" id="PTHR12751">
    <property type="entry name" value="PHOSPHATASE AND ACTIN REGULATOR PHACTR"/>
    <property type="match status" value="1"/>
</dbReference>
<dbReference type="Pfam" id="PF02755">
    <property type="entry name" value="RPEL"/>
    <property type="match status" value="2"/>
</dbReference>
<comment type="similarity">
    <text evidence="1">Belongs to the phosphatase and actin regulator family.</text>
</comment>
<protein>
    <submittedName>
        <fullName evidence="5">Phosphatase and actin regulator</fullName>
    </submittedName>
</protein>
<dbReference type="GO" id="GO:0003779">
    <property type="term" value="F:actin binding"/>
    <property type="evidence" value="ECO:0007669"/>
    <property type="project" value="UniProtKB-KW"/>
</dbReference>
<feature type="repeat" description="RPEL" evidence="4">
    <location>
        <begin position="65"/>
        <end position="90"/>
    </location>
</feature>
<reference evidence="5" key="1">
    <citation type="submission" date="2016-06" db="UniProtKB">
        <authorList>
            <consortium name="WormBaseParasite"/>
        </authorList>
    </citation>
    <scope>IDENTIFICATION</scope>
</reference>
<evidence type="ECO:0000256" key="3">
    <source>
        <dbReference type="ARBA" id="ARBA00023203"/>
    </source>
</evidence>
<accession>A0A183AGJ7</accession>
<dbReference type="Gene3D" id="6.10.140.1750">
    <property type="match status" value="1"/>
</dbReference>
<organism evidence="5">
    <name type="scientific">Echinostoma caproni</name>
    <dbReference type="NCBI Taxonomy" id="27848"/>
    <lineage>
        <taxon>Eukaryota</taxon>
        <taxon>Metazoa</taxon>
        <taxon>Spiralia</taxon>
        <taxon>Lophotrochozoa</taxon>
        <taxon>Platyhelminthes</taxon>
        <taxon>Trematoda</taxon>
        <taxon>Digenea</taxon>
        <taxon>Plagiorchiida</taxon>
        <taxon>Echinostomata</taxon>
        <taxon>Echinostomatoidea</taxon>
        <taxon>Echinostomatidae</taxon>
        <taxon>Echinostoma</taxon>
    </lineage>
</organism>
<dbReference type="AlphaFoldDB" id="A0A183AGJ7"/>
<keyword evidence="3" id="KW-0009">Actin-binding</keyword>
<dbReference type="Gene3D" id="6.10.140.2130">
    <property type="match status" value="1"/>
</dbReference>
<proteinExistence type="inferred from homology"/>
<sequence length="146" mass="17445">LEDLIAKNILPSTTPEARAEMRIEIEATLERRLSQRPTAGELEQKNILHSDTEEARLKAKEEKKRILTRKLSFRPTVDELKQRRIIRFNEYVEMSEADAYDRRADKPWTRLTPRDKADIRRELNEFKATEMTVHVESRQFTRFHRP</sequence>
<dbReference type="WBParaSite" id="ECPE_0000609501-mRNA-1">
    <property type="protein sequence ID" value="ECPE_0000609501-mRNA-1"/>
    <property type="gene ID" value="ECPE_0000609501"/>
</dbReference>
<dbReference type="SMART" id="SM00707">
    <property type="entry name" value="RPEL"/>
    <property type="match status" value="2"/>
</dbReference>
<dbReference type="PROSITE" id="PS51073">
    <property type="entry name" value="RPEL"/>
    <property type="match status" value="2"/>
</dbReference>
<dbReference type="PANTHER" id="PTHR12751:SF18">
    <property type="entry name" value="PHOSPHATASE AND ACTIN REGULATOR 1"/>
    <property type="match status" value="1"/>
</dbReference>
<dbReference type="GO" id="GO:0030036">
    <property type="term" value="P:actin cytoskeleton organization"/>
    <property type="evidence" value="ECO:0007669"/>
    <property type="project" value="TreeGrafter"/>
</dbReference>
<evidence type="ECO:0000313" key="5">
    <source>
        <dbReference type="WBParaSite" id="ECPE_0000609501-mRNA-1"/>
    </source>
</evidence>
<name>A0A183AGJ7_9TREM</name>
<keyword evidence="2" id="KW-0677">Repeat</keyword>
<evidence type="ECO:0000256" key="1">
    <source>
        <dbReference type="ARBA" id="ARBA00009795"/>
    </source>
</evidence>